<evidence type="ECO:0000256" key="2">
    <source>
        <dbReference type="ARBA" id="ARBA00022490"/>
    </source>
</evidence>
<dbReference type="Pfam" id="PF01121">
    <property type="entry name" value="CoaE"/>
    <property type="match status" value="1"/>
</dbReference>
<gene>
    <name evidence="8" type="primary">coaE</name>
    <name evidence="10" type="ORF">SAMN02745249_01422</name>
</gene>
<dbReference type="InterPro" id="IPR027417">
    <property type="entry name" value="P-loop_NTPase"/>
</dbReference>
<dbReference type="PROSITE" id="PS51219">
    <property type="entry name" value="DPCK"/>
    <property type="match status" value="1"/>
</dbReference>
<dbReference type="GO" id="GO:0005524">
    <property type="term" value="F:ATP binding"/>
    <property type="evidence" value="ECO:0007669"/>
    <property type="project" value="UniProtKB-UniRule"/>
</dbReference>
<name>A0A1M4XD13_9LACT</name>
<reference evidence="10 11" key="1">
    <citation type="submission" date="2016-11" db="EMBL/GenBank/DDBJ databases">
        <authorList>
            <person name="Jaros S."/>
            <person name="Januszkiewicz K."/>
            <person name="Wedrychowicz H."/>
        </authorList>
    </citation>
    <scope>NUCLEOTIDE SEQUENCE [LARGE SCALE GENOMIC DNA]</scope>
    <source>
        <strain evidence="10 11">DSM 15692</strain>
    </source>
</reference>
<keyword evidence="6 8" id="KW-0067">ATP-binding</keyword>
<dbReference type="PANTHER" id="PTHR10695">
    <property type="entry name" value="DEPHOSPHO-COA KINASE-RELATED"/>
    <property type="match status" value="1"/>
</dbReference>
<evidence type="ECO:0000256" key="1">
    <source>
        <dbReference type="ARBA" id="ARBA00009018"/>
    </source>
</evidence>
<dbReference type="CDD" id="cd02022">
    <property type="entry name" value="DPCK"/>
    <property type="match status" value="1"/>
</dbReference>
<dbReference type="UniPathway" id="UPA00241">
    <property type="reaction ID" value="UER00356"/>
</dbReference>
<dbReference type="Gene3D" id="3.40.50.300">
    <property type="entry name" value="P-loop containing nucleotide triphosphate hydrolases"/>
    <property type="match status" value="1"/>
</dbReference>
<dbReference type="PANTHER" id="PTHR10695:SF46">
    <property type="entry name" value="BIFUNCTIONAL COENZYME A SYNTHASE-RELATED"/>
    <property type="match status" value="1"/>
</dbReference>
<proteinExistence type="inferred from homology"/>
<dbReference type="SUPFAM" id="SSF52540">
    <property type="entry name" value="P-loop containing nucleoside triphosphate hydrolases"/>
    <property type="match status" value="1"/>
</dbReference>
<dbReference type="HAMAP" id="MF_00376">
    <property type="entry name" value="Dephospho_CoA_kinase"/>
    <property type="match status" value="1"/>
</dbReference>
<protein>
    <recommendedName>
        <fullName evidence="8 9">Dephospho-CoA kinase</fullName>
        <ecNumber evidence="8 9">2.7.1.24</ecNumber>
    </recommendedName>
    <alternativeName>
        <fullName evidence="8">Dephosphocoenzyme A kinase</fullName>
    </alternativeName>
</protein>
<comment type="catalytic activity">
    <reaction evidence="8">
        <text>3'-dephospho-CoA + ATP = ADP + CoA + H(+)</text>
        <dbReference type="Rhea" id="RHEA:18245"/>
        <dbReference type="ChEBI" id="CHEBI:15378"/>
        <dbReference type="ChEBI" id="CHEBI:30616"/>
        <dbReference type="ChEBI" id="CHEBI:57287"/>
        <dbReference type="ChEBI" id="CHEBI:57328"/>
        <dbReference type="ChEBI" id="CHEBI:456216"/>
        <dbReference type="EC" id="2.7.1.24"/>
    </reaction>
</comment>
<evidence type="ECO:0000313" key="10">
    <source>
        <dbReference type="EMBL" id="SHE91427.1"/>
    </source>
</evidence>
<dbReference type="NCBIfam" id="TIGR00152">
    <property type="entry name" value="dephospho-CoA kinase"/>
    <property type="match status" value="1"/>
</dbReference>
<feature type="binding site" evidence="8">
    <location>
        <begin position="12"/>
        <end position="17"/>
    </location>
    <ligand>
        <name>ATP</name>
        <dbReference type="ChEBI" id="CHEBI:30616"/>
    </ligand>
</feature>
<organism evidence="10 11">
    <name type="scientific">Atopostipes suicloacalis DSM 15692</name>
    <dbReference type="NCBI Taxonomy" id="1121025"/>
    <lineage>
        <taxon>Bacteria</taxon>
        <taxon>Bacillati</taxon>
        <taxon>Bacillota</taxon>
        <taxon>Bacilli</taxon>
        <taxon>Lactobacillales</taxon>
        <taxon>Carnobacteriaceae</taxon>
        <taxon>Atopostipes</taxon>
    </lineage>
</organism>
<keyword evidence="7 8" id="KW-0173">Coenzyme A biosynthesis</keyword>
<dbReference type="OrthoDB" id="9812943at2"/>
<evidence type="ECO:0000256" key="8">
    <source>
        <dbReference type="HAMAP-Rule" id="MF_00376"/>
    </source>
</evidence>
<comment type="function">
    <text evidence="8">Catalyzes the phosphorylation of the 3'-hydroxyl group of dephosphocoenzyme A to form coenzyme A.</text>
</comment>
<dbReference type="EMBL" id="FQUF01000020">
    <property type="protein sequence ID" value="SHE91427.1"/>
    <property type="molecule type" value="Genomic_DNA"/>
</dbReference>
<evidence type="ECO:0000256" key="5">
    <source>
        <dbReference type="ARBA" id="ARBA00022777"/>
    </source>
</evidence>
<keyword evidence="3 8" id="KW-0808">Transferase</keyword>
<dbReference type="EC" id="2.7.1.24" evidence="8 9"/>
<dbReference type="GO" id="GO:0015937">
    <property type="term" value="P:coenzyme A biosynthetic process"/>
    <property type="evidence" value="ECO:0007669"/>
    <property type="project" value="UniProtKB-UniRule"/>
</dbReference>
<sequence length="205" mass="22975">MTKILGLTGGIASGKSTVSAYLGSLNLPIIDADLIAREVMKAGSPAISEICEQFGADMLLANGELDRKKLGDVIFASPEKRNQLNDIVQGRIRAEIKRQLSECQKKNPPLIILDIPLLYEEEYENQVDEIMVVYVDVDIQKARLRNRNKELTEEEALNRILSQMPLIEKAELADILIDNNGTIENTLSQVRKWLKTVVPEIEFAE</sequence>
<keyword evidence="2 8" id="KW-0963">Cytoplasm</keyword>
<keyword evidence="11" id="KW-1185">Reference proteome</keyword>
<dbReference type="GO" id="GO:0004140">
    <property type="term" value="F:dephospho-CoA kinase activity"/>
    <property type="evidence" value="ECO:0007669"/>
    <property type="project" value="UniProtKB-UniRule"/>
</dbReference>
<comment type="similarity">
    <text evidence="1 8">Belongs to the CoaE family.</text>
</comment>
<dbReference type="GO" id="GO:0005737">
    <property type="term" value="C:cytoplasm"/>
    <property type="evidence" value="ECO:0007669"/>
    <property type="project" value="UniProtKB-SubCell"/>
</dbReference>
<dbReference type="AlphaFoldDB" id="A0A1M4XD13"/>
<comment type="pathway">
    <text evidence="8">Cofactor biosynthesis; coenzyme A biosynthesis; CoA from (R)-pantothenate: step 5/5.</text>
</comment>
<dbReference type="Proteomes" id="UP000184128">
    <property type="component" value="Unassembled WGS sequence"/>
</dbReference>
<dbReference type="FunFam" id="3.40.50.300:FF:000991">
    <property type="entry name" value="Dephospho-CoA kinase"/>
    <property type="match status" value="1"/>
</dbReference>
<evidence type="ECO:0000256" key="9">
    <source>
        <dbReference type="NCBIfam" id="TIGR00152"/>
    </source>
</evidence>
<dbReference type="RefSeq" id="WP_073298170.1">
    <property type="nucleotide sequence ID" value="NZ_FQUF01000020.1"/>
</dbReference>
<keyword evidence="4 8" id="KW-0547">Nucleotide-binding</keyword>
<evidence type="ECO:0000256" key="7">
    <source>
        <dbReference type="ARBA" id="ARBA00022993"/>
    </source>
</evidence>
<dbReference type="STRING" id="1121025.SAMN02745249_01422"/>
<evidence type="ECO:0000256" key="6">
    <source>
        <dbReference type="ARBA" id="ARBA00022840"/>
    </source>
</evidence>
<comment type="subcellular location">
    <subcellularLocation>
        <location evidence="8">Cytoplasm</location>
    </subcellularLocation>
</comment>
<keyword evidence="5 8" id="KW-0418">Kinase</keyword>
<evidence type="ECO:0000256" key="3">
    <source>
        <dbReference type="ARBA" id="ARBA00022679"/>
    </source>
</evidence>
<evidence type="ECO:0000256" key="4">
    <source>
        <dbReference type="ARBA" id="ARBA00022741"/>
    </source>
</evidence>
<evidence type="ECO:0000313" key="11">
    <source>
        <dbReference type="Proteomes" id="UP000184128"/>
    </source>
</evidence>
<dbReference type="InterPro" id="IPR001977">
    <property type="entry name" value="Depp_CoAkinase"/>
</dbReference>
<accession>A0A1M4XD13</accession>